<gene>
    <name evidence="6" type="ORF">MSYG_1937</name>
</gene>
<feature type="transmembrane region" description="Helical" evidence="5">
    <location>
        <begin position="198"/>
        <end position="222"/>
    </location>
</feature>
<feature type="transmembrane region" description="Helical" evidence="5">
    <location>
        <begin position="243"/>
        <end position="263"/>
    </location>
</feature>
<name>A0A1M8A582_MALS4</name>
<feature type="transmembrane region" description="Helical" evidence="5">
    <location>
        <begin position="104"/>
        <end position="122"/>
    </location>
</feature>
<dbReference type="PANTHER" id="PTHR23423">
    <property type="entry name" value="ORGANIC SOLUTE TRANSPORTER-RELATED"/>
    <property type="match status" value="1"/>
</dbReference>
<dbReference type="VEuPathDB" id="FungiDB:MSYG_1937"/>
<keyword evidence="7" id="KW-1185">Reference proteome</keyword>
<evidence type="ECO:0000313" key="6">
    <source>
        <dbReference type="EMBL" id="SHO77595.1"/>
    </source>
</evidence>
<dbReference type="OMA" id="AFAIAHW"/>
<sequence length="448" mass="51451">MWDEKAFTLIGVGNYGPHIREPPEDWGSGRSLPPALLLLCTLATLFTTVVSSYSVWLQLKHYFKPRLQRYVVRILIMPLLYAVSSTISLFSLQLAEMIDLMRDLYEAFVIYCFFSLLVEYLSGESAILNMLRGRPPTPHIFPINLIFPPMDLSDPYTFLTLKRGILQYVQIKPVLAVATVLLKMYGKYQDGRLHVSNGYTWIAMLYNVSVFVALYALTMFWICLNQELAPFHVGAKFICVKGVIFFSFWQGLTISILVATGLITKIGGVVDDSHLSAALQDTLICMEMPLFAMAHMYAFSFKDYVESPKRLAGRMPFLYAFRDSFGTGDIFSDTMSTIHGTEYSYQRYEPNNDNVVHHASAYTRRSRAGLRYAHGGRSKYWVDERVTKIDEETPLSRDIHSQYTTVQSQLLKEETFLTREEFEEDERLYNLSRKLIFGDYRYPCIGPT</sequence>
<keyword evidence="2 5" id="KW-0812">Transmembrane</keyword>
<keyword evidence="3 5" id="KW-1133">Transmembrane helix</keyword>
<comment type="subcellular location">
    <subcellularLocation>
        <location evidence="1">Membrane</location>
        <topology evidence="1">Multi-pass membrane protein</topology>
    </subcellularLocation>
</comment>
<evidence type="ECO:0000256" key="2">
    <source>
        <dbReference type="ARBA" id="ARBA00022692"/>
    </source>
</evidence>
<evidence type="ECO:0000256" key="3">
    <source>
        <dbReference type="ARBA" id="ARBA00022989"/>
    </source>
</evidence>
<organism evidence="6 7">
    <name type="scientific">Malassezia sympodialis (strain ATCC 42132)</name>
    <name type="common">Atopic eczema-associated yeast</name>
    <dbReference type="NCBI Taxonomy" id="1230383"/>
    <lineage>
        <taxon>Eukaryota</taxon>
        <taxon>Fungi</taxon>
        <taxon>Dikarya</taxon>
        <taxon>Basidiomycota</taxon>
        <taxon>Ustilaginomycotina</taxon>
        <taxon>Malasseziomycetes</taxon>
        <taxon>Malasseziales</taxon>
        <taxon>Malasseziaceae</taxon>
        <taxon>Malassezia</taxon>
    </lineage>
</organism>
<evidence type="ECO:0000256" key="5">
    <source>
        <dbReference type="SAM" id="Phobius"/>
    </source>
</evidence>
<dbReference type="GO" id="GO:0016020">
    <property type="term" value="C:membrane"/>
    <property type="evidence" value="ECO:0007669"/>
    <property type="project" value="UniProtKB-SubCell"/>
</dbReference>
<dbReference type="EMBL" id="LT671823">
    <property type="protein sequence ID" value="SHO77595.1"/>
    <property type="molecule type" value="Genomic_DNA"/>
</dbReference>
<dbReference type="OrthoDB" id="5348404at2759"/>
<evidence type="ECO:0000256" key="1">
    <source>
        <dbReference type="ARBA" id="ARBA00004141"/>
    </source>
</evidence>
<accession>A0A1M8A582</accession>
<reference evidence="7" key="1">
    <citation type="journal article" date="2017" name="Nucleic Acids Res.">
        <title>Proteogenomics produces comprehensive and highly accurate protein-coding gene annotation in a complete genome assembly of Malassezia sympodialis.</title>
        <authorList>
            <person name="Zhu Y."/>
            <person name="Engstroem P.G."/>
            <person name="Tellgren-Roth C."/>
            <person name="Baudo C.D."/>
            <person name="Kennell J.C."/>
            <person name="Sun S."/>
            <person name="Billmyre R.B."/>
            <person name="Schroeder M.S."/>
            <person name="Andersson A."/>
            <person name="Holm T."/>
            <person name="Sigurgeirsson B."/>
            <person name="Wu G."/>
            <person name="Sankaranarayanan S.R."/>
            <person name="Siddharthan R."/>
            <person name="Sanyal K."/>
            <person name="Lundeberg J."/>
            <person name="Nystedt B."/>
            <person name="Boekhout T."/>
            <person name="Dawson T.L. Jr."/>
            <person name="Heitman J."/>
            <person name="Scheynius A."/>
            <person name="Lehtioe J."/>
        </authorList>
    </citation>
    <scope>NUCLEOTIDE SEQUENCE [LARGE SCALE GENOMIC DNA]</scope>
    <source>
        <strain evidence="7">ATCC 42132</strain>
    </source>
</reference>
<feature type="transmembrane region" description="Helical" evidence="5">
    <location>
        <begin position="165"/>
        <end position="186"/>
    </location>
</feature>
<dbReference type="InterPro" id="IPR005178">
    <property type="entry name" value="Ostalpha/TMEM184C"/>
</dbReference>
<proteinExistence type="predicted"/>
<keyword evidence="4 5" id="KW-0472">Membrane</keyword>
<evidence type="ECO:0000313" key="7">
    <source>
        <dbReference type="Proteomes" id="UP000186303"/>
    </source>
</evidence>
<protein>
    <recommendedName>
        <fullName evidence="8">DUF300-domain-containing protein</fullName>
    </recommendedName>
</protein>
<evidence type="ECO:0000256" key="4">
    <source>
        <dbReference type="ARBA" id="ARBA00023136"/>
    </source>
</evidence>
<dbReference type="SMART" id="SM01417">
    <property type="entry name" value="Solute_trans_a"/>
    <property type="match status" value="1"/>
</dbReference>
<dbReference type="Proteomes" id="UP000186303">
    <property type="component" value="Chromosome 3"/>
</dbReference>
<dbReference type="AlphaFoldDB" id="A0A1M8A582"/>
<dbReference type="STRING" id="1230383.A0A1M8A582"/>
<feature type="transmembrane region" description="Helical" evidence="5">
    <location>
        <begin position="35"/>
        <end position="59"/>
    </location>
</feature>
<dbReference type="Pfam" id="PF03619">
    <property type="entry name" value="Solute_trans_a"/>
    <property type="match status" value="1"/>
</dbReference>
<evidence type="ECO:0008006" key="8">
    <source>
        <dbReference type="Google" id="ProtNLM"/>
    </source>
</evidence>
<feature type="transmembrane region" description="Helical" evidence="5">
    <location>
        <begin position="71"/>
        <end position="92"/>
    </location>
</feature>